<feature type="region of interest" description="Disordered" evidence="2">
    <location>
        <begin position="641"/>
        <end position="734"/>
    </location>
</feature>
<dbReference type="InterPro" id="IPR029016">
    <property type="entry name" value="GAF-like_dom_sf"/>
</dbReference>
<dbReference type="Proteomes" id="UP000041254">
    <property type="component" value="Unassembled WGS sequence"/>
</dbReference>
<feature type="region of interest" description="Disordered" evidence="2">
    <location>
        <begin position="49"/>
        <end position="100"/>
    </location>
</feature>
<feature type="compositionally biased region" description="Basic and acidic residues" evidence="2">
    <location>
        <begin position="703"/>
        <end position="715"/>
    </location>
</feature>
<feature type="region of interest" description="Disordered" evidence="2">
    <location>
        <begin position="756"/>
        <end position="828"/>
    </location>
</feature>
<dbReference type="AlphaFoldDB" id="A0A0G4ERL3"/>
<accession>A0A0G4ERL3</accession>
<evidence type="ECO:0000259" key="3">
    <source>
        <dbReference type="SMART" id="SM00065"/>
    </source>
</evidence>
<feature type="domain" description="GAF" evidence="3">
    <location>
        <begin position="284"/>
        <end position="448"/>
    </location>
</feature>
<dbReference type="VEuPathDB" id="CryptoDB:Vbra_12743"/>
<dbReference type="SMART" id="SM00065">
    <property type="entry name" value="GAF"/>
    <property type="match status" value="1"/>
</dbReference>
<keyword evidence="5" id="KW-1185">Reference proteome</keyword>
<dbReference type="SUPFAM" id="SSF55781">
    <property type="entry name" value="GAF domain-like"/>
    <property type="match status" value="2"/>
</dbReference>
<protein>
    <recommendedName>
        <fullName evidence="3">GAF domain-containing protein</fullName>
    </recommendedName>
</protein>
<organism evidence="4 5">
    <name type="scientific">Vitrella brassicaformis (strain CCMP3155)</name>
    <dbReference type="NCBI Taxonomy" id="1169540"/>
    <lineage>
        <taxon>Eukaryota</taxon>
        <taxon>Sar</taxon>
        <taxon>Alveolata</taxon>
        <taxon>Colpodellida</taxon>
        <taxon>Vitrellaceae</taxon>
        <taxon>Vitrella</taxon>
    </lineage>
</organism>
<name>A0A0G4ERL3_VITBC</name>
<evidence type="ECO:0000256" key="2">
    <source>
        <dbReference type="SAM" id="MobiDB-lite"/>
    </source>
</evidence>
<evidence type="ECO:0000313" key="5">
    <source>
        <dbReference type="Proteomes" id="UP000041254"/>
    </source>
</evidence>
<proteinExistence type="predicted"/>
<feature type="region of interest" description="Disordered" evidence="2">
    <location>
        <begin position="168"/>
        <end position="199"/>
    </location>
</feature>
<evidence type="ECO:0000313" key="4">
    <source>
        <dbReference type="EMBL" id="CEM00101.1"/>
    </source>
</evidence>
<dbReference type="InterPro" id="IPR003018">
    <property type="entry name" value="GAF"/>
</dbReference>
<gene>
    <name evidence="4" type="ORF">Vbra_12743</name>
</gene>
<keyword evidence="1" id="KW-0175">Coiled coil</keyword>
<dbReference type="EMBL" id="CDMY01000295">
    <property type="protein sequence ID" value="CEM00101.1"/>
    <property type="molecule type" value="Genomic_DNA"/>
</dbReference>
<feature type="compositionally biased region" description="Polar residues" evidence="2">
    <location>
        <begin position="184"/>
        <end position="199"/>
    </location>
</feature>
<sequence length="828" mass="90158">MKATCEDGAHLQPSPSDVSLDLDAALSNLRQVVARIQWEKGPLYRRLADYGLDSPPPSQLAKSGRKRRPSSAAAVIDSGSCGSFGNKGGPRGTSGRPDRCDLDAALNELLSTASRLQGSLRAEQRRAAKAEDKNRLLQEGIRKRDDLLKQALAENRLLREEKRQLQIGLDLANSSPRRHADSPPTEQDSTAHTAAPTSARSAVSIRSYFERGIRRDMVDHVDLFEKWKDPTTFVKDLLGLPAAEQARVVTSLQAQGARLRRMTHLAHRLKHELVAVHEMSQATTLSDALVRGSRSIQQVVQCLHGRIYLLDERRGDLWTHVETTRNEKREVEEQRHQVTDADVIGCVLSTSRCIRNATLTSDYTIRSYLDAPSEPFCSAPITDPRSRKVVGVIMATQKKSGATVGGWGWGGAHEGEQGFTSEDEELLRCFGLAAGVLVQKVEAIEKTTIQNQKMKDAVELALKLSSTKTFKELCTCLEKSLPHVVETPAVRLFCVDRFHIDRFFRFADGERVIFDEFRGLAGAVLYDGRQICVPQANADDRFDPGVDLDVPLGMSVLPIKLTDDPSAALKGCLQVAHPRGAVEHHTGRSAVDRDILSYLVRLLTAVIDMLWHSTKGNEPLSKMALETPAPAQRRKTAHFYRSATLGHPSSSPVVSPLRDSRRGSSSNKEDSDDSGSDKATSGPRPSELAFSLEISLPPPPEGQRPEPLPEGRDIRLSTGGDSCITPLTSPFCSPVPQLHSRGLDDLRLSAVDATCAADSQGDGDGTQPPPVHARGRRLSTPSPLDSYFPTPPTDRSESGAAGAPPPAEDLSELVVSRGSLSVSSSDPA</sequence>
<reference evidence="4" key="1">
    <citation type="submission" date="2014-11" db="EMBL/GenBank/DDBJ databases">
        <authorList>
            <person name="Zhu J."/>
            <person name="Qi W."/>
            <person name="Song R."/>
        </authorList>
    </citation>
    <scope>NUCLEOTIDE SEQUENCE [LARGE SCALE GENOMIC DNA]</scope>
</reference>
<dbReference type="InParanoid" id="A0A0G4ERL3"/>
<dbReference type="Gene3D" id="3.30.450.40">
    <property type="match status" value="1"/>
</dbReference>
<dbReference type="STRING" id="1169540.A0A0G4ERL3"/>
<evidence type="ECO:0000256" key="1">
    <source>
        <dbReference type="SAM" id="Coils"/>
    </source>
</evidence>
<feature type="coiled-coil region" evidence="1">
    <location>
        <begin position="113"/>
        <end position="168"/>
    </location>
</feature>
<feature type="compositionally biased region" description="Low complexity" evidence="2">
    <location>
        <begin position="812"/>
        <end position="828"/>
    </location>
</feature>